<feature type="region of interest" description="Disordered" evidence="1">
    <location>
        <begin position="152"/>
        <end position="175"/>
    </location>
</feature>
<dbReference type="EMBL" id="CM007383">
    <property type="protein sequence ID" value="ONK76575.1"/>
    <property type="molecule type" value="Genomic_DNA"/>
</dbReference>
<dbReference type="OMA" id="MKCELAI"/>
<protein>
    <recommendedName>
        <fullName evidence="2">MRN complex-interacting protein N-terminal domain-containing protein</fullName>
    </recommendedName>
</protein>
<gene>
    <name evidence="3" type="ORF">A4U43_C03F29740</name>
</gene>
<feature type="domain" description="MRN complex-interacting protein N-terminal" evidence="2">
    <location>
        <begin position="34"/>
        <end position="81"/>
    </location>
</feature>
<dbReference type="GO" id="GO:0003682">
    <property type="term" value="F:chromatin binding"/>
    <property type="evidence" value="ECO:0007669"/>
    <property type="project" value="TreeGrafter"/>
</dbReference>
<reference evidence="4" key="1">
    <citation type="journal article" date="2017" name="Nat. Commun.">
        <title>The asparagus genome sheds light on the origin and evolution of a young Y chromosome.</title>
        <authorList>
            <person name="Harkess A."/>
            <person name="Zhou J."/>
            <person name="Xu C."/>
            <person name="Bowers J.E."/>
            <person name="Van der Hulst R."/>
            <person name="Ayyampalayam S."/>
            <person name="Mercati F."/>
            <person name="Riccardi P."/>
            <person name="McKain M.R."/>
            <person name="Kakrana A."/>
            <person name="Tang H."/>
            <person name="Ray J."/>
            <person name="Groenendijk J."/>
            <person name="Arikit S."/>
            <person name="Mathioni S.M."/>
            <person name="Nakano M."/>
            <person name="Shan H."/>
            <person name="Telgmann-Rauber A."/>
            <person name="Kanno A."/>
            <person name="Yue Z."/>
            <person name="Chen H."/>
            <person name="Li W."/>
            <person name="Chen Y."/>
            <person name="Xu X."/>
            <person name="Zhang Y."/>
            <person name="Luo S."/>
            <person name="Chen H."/>
            <person name="Gao J."/>
            <person name="Mao Z."/>
            <person name="Pires J.C."/>
            <person name="Luo M."/>
            <person name="Kudrna D."/>
            <person name="Wing R.A."/>
            <person name="Meyers B.C."/>
            <person name="Yi K."/>
            <person name="Kong H."/>
            <person name="Lavrijsen P."/>
            <person name="Sunseri F."/>
            <person name="Falavigna A."/>
            <person name="Ye Y."/>
            <person name="Leebens-Mack J.H."/>
            <person name="Chen G."/>
        </authorList>
    </citation>
    <scope>NUCLEOTIDE SEQUENCE [LARGE SCALE GENOMIC DNA]</scope>
    <source>
        <strain evidence="4">cv. DH0086</strain>
    </source>
</reference>
<sequence length="253" mass="28474">MLQLLNDAGKKLPPNPNPNPKKPSPHRSTVPADQVKQQKKSSNKWVCVICGEKQSVRQIHARGYKAKDVRGFVQGFNSSRSAAGGGGGSEGSGWMSPLRPEISERLEGGGEKKRRDWSEYLDVEEREEEEKEEGGECSGLVVTTELPQEKFRRIFPKRPSKLHQNQPVDGNRNLKPIFSKKRHNESLQGNNGSAKCQRAAIERGSSKWSNYLEEEEGKGVGSKFDRNDSELLDVKENMFNDFIVEEEVHPDFI</sequence>
<feature type="region of interest" description="Disordered" evidence="1">
    <location>
        <begin position="1"/>
        <end position="43"/>
    </location>
</feature>
<organism evidence="3 4">
    <name type="scientific">Asparagus officinalis</name>
    <name type="common">Garden asparagus</name>
    <dbReference type="NCBI Taxonomy" id="4686"/>
    <lineage>
        <taxon>Eukaryota</taxon>
        <taxon>Viridiplantae</taxon>
        <taxon>Streptophyta</taxon>
        <taxon>Embryophyta</taxon>
        <taxon>Tracheophyta</taxon>
        <taxon>Spermatophyta</taxon>
        <taxon>Magnoliopsida</taxon>
        <taxon>Liliopsida</taxon>
        <taxon>Asparagales</taxon>
        <taxon>Asparagaceae</taxon>
        <taxon>Asparagoideae</taxon>
        <taxon>Asparagus</taxon>
    </lineage>
</organism>
<dbReference type="Pfam" id="PF15749">
    <property type="entry name" value="MRNIP"/>
    <property type="match status" value="1"/>
</dbReference>
<dbReference type="InterPro" id="IPR032739">
    <property type="entry name" value="MRNIP"/>
</dbReference>
<keyword evidence="4" id="KW-1185">Reference proteome</keyword>
<proteinExistence type="predicted"/>
<feature type="region of interest" description="Disordered" evidence="1">
    <location>
        <begin position="76"/>
        <end position="140"/>
    </location>
</feature>
<evidence type="ECO:0000313" key="4">
    <source>
        <dbReference type="Proteomes" id="UP000243459"/>
    </source>
</evidence>
<accession>A0A5P1FDX2</accession>
<feature type="compositionally biased region" description="Basic and acidic residues" evidence="1">
    <location>
        <begin position="101"/>
        <end position="118"/>
    </location>
</feature>
<dbReference type="GO" id="GO:0005634">
    <property type="term" value="C:nucleus"/>
    <property type="evidence" value="ECO:0007669"/>
    <property type="project" value="TreeGrafter"/>
</dbReference>
<feature type="compositionally biased region" description="Acidic residues" evidence="1">
    <location>
        <begin position="119"/>
        <end position="135"/>
    </location>
</feature>
<dbReference type="AlphaFoldDB" id="A0A5P1FDX2"/>
<evidence type="ECO:0000259" key="2">
    <source>
        <dbReference type="Pfam" id="PF15749"/>
    </source>
</evidence>
<feature type="compositionally biased region" description="Pro residues" evidence="1">
    <location>
        <begin position="13"/>
        <end position="22"/>
    </location>
</feature>
<dbReference type="Proteomes" id="UP000243459">
    <property type="component" value="Chromosome 3"/>
</dbReference>
<dbReference type="GO" id="GO:0007095">
    <property type="term" value="P:mitotic G2 DNA damage checkpoint signaling"/>
    <property type="evidence" value="ECO:0007669"/>
    <property type="project" value="TreeGrafter"/>
</dbReference>
<dbReference type="InterPro" id="IPR049472">
    <property type="entry name" value="MRNIP_N"/>
</dbReference>
<dbReference type="PANTHER" id="PTHR15863">
    <property type="entry name" value="MRN COMPLEX-INTERACTING PROTEIN"/>
    <property type="match status" value="1"/>
</dbReference>
<dbReference type="PANTHER" id="PTHR15863:SF2">
    <property type="entry name" value="MRN COMPLEX-INTERACTING PROTEIN"/>
    <property type="match status" value="1"/>
</dbReference>
<evidence type="ECO:0000256" key="1">
    <source>
        <dbReference type="SAM" id="MobiDB-lite"/>
    </source>
</evidence>
<evidence type="ECO:0000313" key="3">
    <source>
        <dbReference type="EMBL" id="ONK76575.1"/>
    </source>
</evidence>
<name>A0A5P1FDX2_ASPOF</name>
<dbReference type="Gramene" id="ONK76575">
    <property type="protein sequence ID" value="ONK76575"/>
    <property type="gene ID" value="A4U43_C03F29740"/>
</dbReference>